<organism evidence="1 2">
    <name type="scientific">Desulfovibrio intestinalis</name>
    <dbReference type="NCBI Taxonomy" id="58621"/>
    <lineage>
        <taxon>Bacteria</taxon>
        <taxon>Pseudomonadati</taxon>
        <taxon>Thermodesulfobacteriota</taxon>
        <taxon>Desulfovibrionia</taxon>
        <taxon>Desulfovibrionales</taxon>
        <taxon>Desulfovibrionaceae</taxon>
        <taxon>Desulfovibrio</taxon>
    </lineage>
</organism>
<gene>
    <name evidence="1" type="ORF">HNQ38_001458</name>
</gene>
<name>A0A7W8FFY2_9BACT</name>
<reference evidence="1 2" key="1">
    <citation type="submission" date="2020-08" db="EMBL/GenBank/DDBJ databases">
        <title>Genomic Encyclopedia of Type Strains, Phase IV (KMG-IV): sequencing the most valuable type-strain genomes for metagenomic binning, comparative biology and taxonomic classification.</title>
        <authorList>
            <person name="Goeker M."/>
        </authorList>
    </citation>
    <scope>NUCLEOTIDE SEQUENCE [LARGE SCALE GENOMIC DNA]</scope>
    <source>
        <strain evidence="1 2">DSM 11275</strain>
    </source>
</reference>
<evidence type="ECO:0000313" key="2">
    <source>
        <dbReference type="Proteomes" id="UP000539075"/>
    </source>
</evidence>
<sequence>MASHAWKNKEIGKIFIKFSPPIKTNLQIYIEYGLTLRTSSHERDFFEKTFLAKFFWLRAQKFTHWQQVHSSVINEKHNFHLEFCLTNILKINIFIK</sequence>
<proteinExistence type="predicted"/>
<evidence type="ECO:0000313" key="1">
    <source>
        <dbReference type="EMBL" id="MBB5143361.1"/>
    </source>
</evidence>
<protein>
    <submittedName>
        <fullName evidence="1">Uncharacterized protein</fullName>
    </submittedName>
</protein>
<dbReference type="AlphaFoldDB" id="A0A7W8FFY2"/>
<dbReference type="EMBL" id="JACHGO010000004">
    <property type="protein sequence ID" value="MBB5143361.1"/>
    <property type="molecule type" value="Genomic_DNA"/>
</dbReference>
<dbReference type="Proteomes" id="UP000539075">
    <property type="component" value="Unassembled WGS sequence"/>
</dbReference>
<keyword evidence="2" id="KW-1185">Reference proteome</keyword>
<comment type="caution">
    <text evidence="1">The sequence shown here is derived from an EMBL/GenBank/DDBJ whole genome shotgun (WGS) entry which is preliminary data.</text>
</comment>
<accession>A0A7W8FFY2</accession>